<evidence type="ECO:0000313" key="3">
    <source>
        <dbReference type="Proteomes" id="UP000183859"/>
    </source>
</evidence>
<dbReference type="STRING" id="1844006.PhaeoP97_00395"/>
<gene>
    <name evidence="2" type="ORF">PhaeoP97_00395</name>
</gene>
<feature type="transmembrane region" description="Helical" evidence="1">
    <location>
        <begin position="54"/>
        <end position="71"/>
    </location>
</feature>
<name>A0A1L3I141_9RHOB</name>
<evidence type="ECO:0000256" key="1">
    <source>
        <dbReference type="SAM" id="Phobius"/>
    </source>
</evidence>
<keyword evidence="1" id="KW-1133">Transmembrane helix</keyword>
<dbReference type="Proteomes" id="UP000183859">
    <property type="component" value="Chromosome"/>
</dbReference>
<accession>A0A1L3I141</accession>
<dbReference type="KEGG" id="php:PhaeoP97_00395"/>
<organism evidence="2 3">
    <name type="scientific">Phaeobacter porticola</name>
    <dbReference type="NCBI Taxonomy" id="1844006"/>
    <lineage>
        <taxon>Bacteria</taxon>
        <taxon>Pseudomonadati</taxon>
        <taxon>Pseudomonadota</taxon>
        <taxon>Alphaproteobacteria</taxon>
        <taxon>Rhodobacterales</taxon>
        <taxon>Roseobacteraceae</taxon>
        <taxon>Phaeobacter</taxon>
    </lineage>
</organism>
<sequence length="90" mass="10224">MKTVDIVKWVATAIQLVGYGMTGLNMTPWNVYFFFAGIFLWFAVGAMWKDKAIMVVHVGAFISLMIGHLNAPQFKGGQRMHPKVYHTRYA</sequence>
<reference evidence="3" key="1">
    <citation type="submission" date="2016-07" db="EMBL/GenBank/DDBJ databases">
        <title>Phaeobacter portensis sp. nov., a tropodithietic acid producing bacterium isolated from a German harbor.</title>
        <authorList>
            <person name="Freese H.M."/>
            <person name="Bunk B."/>
            <person name="Breider S."/>
            <person name="Brinkhoff T."/>
        </authorList>
    </citation>
    <scope>NUCLEOTIDE SEQUENCE [LARGE SCALE GENOMIC DNA]</scope>
    <source>
        <strain evidence="3">P97</strain>
    </source>
</reference>
<dbReference type="EMBL" id="CP016364">
    <property type="protein sequence ID" value="APG45845.1"/>
    <property type="molecule type" value="Genomic_DNA"/>
</dbReference>
<proteinExistence type="predicted"/>
<dbReference type="InterPro" id="IPR046682">
    <property type="entry name" value="DUF6552"/>
</dbReference>
<evidence type="ECO:0008006" key="4">
    <source>
        <dbReference type="Google" id="ProtNLM"/>
    </source>
</evidence>
<keyword evidence="3" id="KW-1185">Reference proteome</keyword>
<keyword evidence="1" id="KW-0812">Transmembrane</keyword>
<evidence type="ECO:0000313" key="2">
    <source>
        <dbReference type="EMBL" id="APG45845.1"/>
    </source>
</evidence>
<dbReference type="OrthoDB" id="7357237at2"/>
<dbReference type="Pfam" id="PF20189">
    <property type="entry name" value="DUF6552"/>
    <property type="match status" value="1"/>
</dbReference>
<dbReference type="AlphaFoldDB" id="A0A1L3I141"/>
<keyword evidence="1" id="KW-0472">Membrane</keyword>
<dbReference type="RefSeq" id="WP_072503643.1">
    <property type="nucleotide sequence ID" value="NZ_CP016364.1"/>
</dbReference>
<feature type="transmembrane region" description="Helical" evidence="1">
    <location>
        <begin position="31"/>
        <end position="48"/>
    </location>
</feature>
<protein>
    <recommendedName>
        <fullName evidence="4">Ubiquinone biosynthesis methyltransferase UbiE</fullName>
    </recommendedName>
</protein>